<feature type="domain" description="SWIM-type" evidence="4">
    <location>
        <begin position="285"/>
        <end position="324"/>
    </location>
</feature>
<dbReference type="AlphaFoldDB" id="A0AA89C7M4"/>
<sequence>MWKPKGNLRFPTRFQVVSIVETSSYTGLQGMETKRKLEVSNPIPSGFHRGNRAVSAFQTHGNHWFPLWKPGGNHMETPGFHVVSTRFPRDALPFLSSLGINAEMPAFMKKGETQMSTEDANCSRLVTKIRWVVESANARIKRWRFLDRTLTTNQIPFIREYIRIVCAISNKYFRPLSNGNEDEDQVLAAKMAYLSRQVNWLQSYVEEKGFHKKTAQWREIDRNDDFPSLDEDQIRQLTCGTYQMKLCASYAQEHMDGNCDISVHKDEPTLLRVRIQSRHCSSKSYMLRIKYNEACVEAWYCRCRAGSRVVGVCAHIAAVIWHLGYSRHSQRRVGVQNWGKYLMDAACVPEEVIDASDSDTSEDEFPEE</sequence>
<gene>
    <name evidence="5" type="ORF">FSP39_017068</name>
</gene>
<reference evidence="5" key="1">
    <citation type="submission" date="2019-08" db="EMBL/GenBank/DDBJ databases">
        <title>The improved chromosome-level genome for the pearl oyster Pinctada fucata martensii using PacBio sequencing and Hi-C.</title>
        <authorList>
            <person name="Zheng Z."/>
        </authorList>
    </citation>
    <scope>NUCLEOTIDE SEQUENCE</scope>
    <source>
        <strain evidence="5">ZZ-2019</strain>
        <tissue evidence="5">Adductor muscle</tissue>
    </source>
</reference>
<protein>
    <recommendedName>
        <fullName evidence="4">SWIM-type domain-containing protein</fullName>
    </recommendedName>
</protein>
<dbReference type="Pfam" id="PF13359">
    <property type="entry name" value="DDE_Tnp_4"/>
    <property type="match status" value="1"/>
</dbReference>
<evidence type="ECO:0000313" key="5">
    <source>
        <dbReference type="EMBL" id="KAK3098190.1"/>
    </source>
</evidence>
<keyword evidence="2" id="KW-0479">Metal-binding</keyword>
<evidence type="ECO:0000256" key="3">
    <source>
        <dbReference type="PROSITE-ProRule" id="PRU00325"/>
    </source>
</evidence>
<comment type="caution">
    <text evidence="5">The sequence shown here is derived from an EMBL/GenBank/DDBJ whole genome shotgun (WGS) entry which is preliminary data.</text>
</comment>
<comment type="cofactor">
    <cofactor evidence="1">
        <name>a divalent metal cation</name>
        <dbReference type="ChEBI" id="CHEBI:60240"/>
    </cofactor>
</comment>
<accession>A0AA89C7M4</accession>
<keyword evidence="6" id="KW-1185">Reference proteome</keyword>
<dbReference type="InterPro" id="IPR007527">
    <property type="entry name" value="Znf_SWIM"/>
</dbReference>
<dbReference type="PROSITE" id="PS50966">
    <property type="entry name" value="ZF_SWIM"/>
    <property type="match status" value="1"/>
</dbReference>
<dbReference type="GO" id="GO:0008270">
    <property type="term" value="F:zinc ion binding"/>
    <property type="evidence" value="ECO:0007669"/>
    <property type="project" value="UniProtKB-KW"/>
</dbReference>
<name>A0AA89C7M4_PINIB</name>
<evidence type="ECO:0000313" key="6">
    <source>
        <dbReference type="Proteomes" id="UP001186944"/>
    </source>
</evidence>
<proteinExistence type="predicted"/>
<dbReference type="Proteomes" id="UP001186944">
    <property type="component" value="Unassembled WGS sequence"/>
</dbReference>
<keyword evidence="3" id="KW-0863">Zinc-finger</keyword>
<dbReference type="InterPro" id="IPR027806">
    <property type="entry name" value="HARBI1_dom"/>
</dbReference>
<evidence type="ECO:0000256" key="2">
    <source>
        <dbReference type="ARBA" id="ARBA00022723"/>
    </source>
</evidence>
<keyword evidence="3" id="KW-0862">Zinc</keyword>
<organism evidence="5 6">
    <name type="scientific">Pinctada imbricata</name>
    <name type="common">Atlantic pearl-oyster</name>
    <name type="synonym">Pinctada martensii</name>
    <dbReference type="NCBI Taxonomy" id="66713"/>
    <lineage>
        <taxon>Eukaryota</taxon>
        <taxon>Metazoa</taxon>
        <taxon>Spiralia</taxon>
        <taxon>Lophotrochozoa</taxon>
        <taxon>Mollusca</taxon>
        <taxon>Bivalvia</taxon>
        <taxon>Autobranchia</taxon>
        <taxon>Pteriomorphia</taxon>
        <taxon>Pterioida</taxon>
        <taxon>Pterioidea</taxon>
        <taxon>Pteriidae</taxon>
        <taxon>Pinctada</taxon>
    </lineage>
</organism>
<evidence type="ECO:0000256" key="1">
    <source>
        <dbReference type="ARBA" id="ARBA00001968"/>
    </source>
</evidence>
<dbReference type="EMBL" id="VSWD01000007">
    <property type="protein sequence ID" value="KAK3098190.1"/>
    <property type="molecule type" value="Genomic_DNA"/>
</dbReference>
<evidence type="ECO:0000259" key="4">
    <source>
        <dbReference type="PROSITE" id="PS50966"/>
    </source>
</evidence>